<protein>
    <submittedName>
        <fullName evidence="1">Uncharacterized protein</fullName>
    </submittedName>
</protein>
<reference evidence="1" key="1">
    <citation type="submission" date="2018-02" db="EMBL/GenBank/DDBJ databases">
        <title>Rhizophora mucronata_Transcriptome.</title>
        <authorList>
            <person name="Meera S.P."/>
            <person name="Sreeshan A."/>
            <person name="Augustine A."/>
        </authorList>
    </citation>
    <scope>NUCLEOTIDE SEQUENCE</scope>
    <source>
        <tissue evidence="1">Leaf</tissue>
    </source>
</reference>
<dbReference type="EMBL" id="GGEC01059514">
    <property type="protein sequence ID" value="MBX39998.1"/>
    <property type="molecule type" value="Transcribed_RNA"/>
</dbReference>
<organism evidence="1">
    <name type="scientific">Rhizophora mucronata</name>
    <name type="common">Asiatic mangrove</name>
    <dbReference type="NCBI Taxonomy" id="61149"/>
    <lineage>
        <taxon>Eukaryota</taxon>
        <taxon>Viridiplantae</taxon>
        <taxon>Streptophyta</taxon>
        <taxon>Embryophyta</taxon>
        <taxon>Tracheophyta</taxon>
        <taxon>Spermatophyta</taxon>
        <taxon>Magnoliopsida</taxon>
        <taxon>eudicotyledons</taxon>
        <taxon>Gunneridae</taxon>
        <taxon>Pentapetalae</taxon>
        <taxon>rosids</taxon>
        <taxon>fabids</taxon>
        <taxon>Malpighiales</taxon>
        <taxon>Rhizophoraceae</taxon>
        <taxon>Rhizophora</taxon>
    </lineage>
</organism>
<proteinExistence type="predicted"/>
<evidence type="ECO:0000313" key="1">
    <source>
        <dbReference type="EMBL" id="MBX39998.1"/>
    </source>
</evidence>
<dbReference type="AlphaFoldDB" id="A0A2P2NBY3"/>
<accession>A0A2P2NBY3</accession>
<name>A0A2P2NBY3_RHIMU</name>
<sequence length="45" mass="5385">MHNWFNHPYLILIGGSYSFKNCFSPRRHTEEKQISKDSIEMGTQR</sequence>